<evidence type="ECO:0000313" key="5">
    <source>
        <dbReference type="Proteomes" id="UP001629113"/>
    </source>
</evidence>
<feature type="signal peptide" evidence="2">
    <location>
        <begin position="1"/>
        <end position="24"/>
    </location>
</feature>
<feature type="compositionally biased region" description="Low complexity" evidence="1">
    <location>
        <begin position="432"/>
        <end position="450"/>
    </location>
</feature>
<feature type="domain" description="Pyrroloquinoline quinone-dependent pyranose dehydrogenase beta-propeller" evidence="3">
    <location>
        <begin position="40"/>
        <end position="428"/>
    </location>
</feature>
<comment type="caution">
    <text evidence="4">The sequence shown here is derived from an EMBL/GenBank/DDBJ whole genome shotgun (WGS) entry which is preliminary data.</text>
</comment>
<dbReference type="Gene3D" id="2.120.10.30">
    <property type="entry name" value="TolB, C-terminal domain"/>
    <property type="match status" value="1"/>
</dbReference>
<evidence type="ECO:0000313" key="4">
    <source>
        <dbReference type="EMBL" id="KAL3420847.1"/>
    </source>
</evidence>
<dbReference type="PROSITE" id="PS51257">
    <property type="entry name" value="PROKAR_LIPOPROTEIN"/>
    <property type="match status" value="1"/>
</dbReference>
<keyword evidence="2" id="KW-0732">Signal</keyword>
<proteinExistence type="predicted"/>
<dbReference type="EMBL" id="JBFCZG010000006">
    <property type="protein sequence ID" value="KAL3420847.1"/>
    <property type="molecule type" value="Genomic_DNA"/>
</dbReference>
<dbReference type="InterPro" id="IPR011042">
    <property type="entry name" value="6-blade_b-propeller_TolB-like"/>
</dbReference>
<evidence type="ECO:0000256" key="2">
    <source>
        <dbReference type="SAM" id="SignalP"/>
    </source>
</evidence>
<name>A0ABR4PCG1_9HELO</name>
<feature type="chain" id="PRO_5045949758" description="Pyrroloquinoline quinone-dependent pyranose dehydrogenase beta-propeller domain-containing protein" evidence="2">
    <location>
        <begin position="25"/>
        <end position="474"/>
    </location>
</feature>
<reference evidence="4 5" key="1">
    <citation type="submission" date="2024-06" db="EMBL/GenBank/DDBJ databases">
        <title>Complete genome of Phlyctema vagabunda strain 19-DSS-EL-015.</title>
        <authorList>
            <person name="Fiorenzani C."/>
        </authorList>
    </citation>
    <scope>NUCLEOTIDE SEQUENCE [LARGE SCALE GENOMIC DNA]</scope>
    <source>
        <strain evidence="4 5">19-DSS-EL-015</strain>
    </source>
</reference>
<dbReference type="Proteomes" id="UP001629113">
    <property type="component" value="Unassembled WGS sequence"/>
</dbReference>
<organism evidence="4 5">
    <name type="scientific">Phlyctema vagabunda</name>
    <dbReference type="NCBI Taxonomy" id="108571"/>
    <lineage>
        <taxon>Eukaryota</taxon>
        <taxon>Fungi</taxon>
        <taxon>Dikarya</taxon>
        <taxon>Ascomycota</taxon>
        <taxon>Pezizomycotina</taxon>
        <taxon>Leotiomycetes</taxon>
        <taxon>Helotiales</taxon>
        <taxon>Dermateaceae</taxon>
        <taxon>Phlyctema</taxon>
    </lineage>
</organism>
<protein>
    <recommendedName>
        <fullName evidence="3">Pyrroloquinoline quinone-dependent pyranose dehydrogenase beta-propeller domain-containing protein</fullName>
    </recommendedName>
</protein>
<dbReference type="Pfam" id="PF22807">
    <property type="entry name" value="TrAA12"/>
    <property type="match status" value="1"/>
</dbReference>
<evidence type="ECO:0000256" key="1">
    <source>
        <dbReference type="SAM" id="MobiDB-lite"/>
    </source>
</evidence>
<gene>
    <name evidence="4" type="ORF">PVAG01_07292</name>
</gene>
<dbReference type="InterPro" id="IPR011041">
    <property type="entry name" value="Quinoprot_gluc/sorb_DH_b-prop"/>
</dbReference>
<accession>A0ABR4PCG1</accession>
<dbReference type="InterPro" id="IPR054539">
    <property type="entry name" value="Beta-prop_PDH"/>
</dbReference>
<dbReference type="SUPFAM" id="SSF50952">
    <property type="entry name" value="Soluble quinoprotein glucose dehydrogenase"/>
    <property type="match status" value="1"/>
</dbReference>
<sequence>MKGYNLLSGHSLALWATFAITALSQSCGSTLNAGYPAPIAGDGWAARLIAQNLGRPRSILFDSNGGLLLVQSGKGIVHMTLTDGGGSCVELSSTTTLINSTSLNHGIALSQDGRTLYASSSDAVYSWSYDPETVAVGDTNRTLVIGMDNSAHTTRTLLISQFEPGMLIVSRGSGDNIDPLAEAVTTGHSQLKAFNVSGFDDMSTAYDFTTSGRLLGWGLRNSVGVAEEPLTGGIYTVENSADQISRSGTDVHQNNPGEEMNYHGVLNSTDNQGGNYGYPSCFAVWNTSIPEAGDLRIGSQMRIDETANDTITDAVCASSTVSPRLTFQAHMAPLDIVFSANGTEAYVSFHGSWDRSDPVGYKVSSLAFENGEPVSAADSTTSTTDILVNADNGNCPENCFRPVGLALDGQQRLFMTSDSTGELYVLVKSAEEGTPVTPTESSPTPSTTESGALHQWTGSNSLWVLVAVVICSMW</sequence>
<evidence type="ECO:0000259" key="3">
    <source>
        <dbReference type="Pfam" id="PF22807"/>
    </source>
</evidence>
<feature type="region of interest" description="Disordered" evidence="1">
    <location>
        <begin position="430"/>
        <end position="453"/>
    </location>
</feature>
<keyword evidence="5" id="KW-1185">Reference proteome</keyword>